<feature type="non-terminal residue" evidence="4">
    <location>
        <position position="941"/>
    </location>
</feature>
<evidence type="ECO:0000259" key="2">
    <source>
        <dbReference type="Pfam" id="PF20416"/>
    </source>
</evidence>
<dbReference type="SUPFAM" id="SSF48371">
    <property type="entry name" value="ARM repeat"/>
    <property type="match status" value="1"/>
</dbReference>
<organism evidence="4 5">
    <name type="scientific">Adineta steineri</name>
    <dbReference type="NCBI Taxonomy" id="433720"/>
    <lineage>
        <taxon>Eukaryota</taxon>
        <taxon>Metazoa</taxon>
        <taxon>Spiralia</taxon>
        <taxon>Gnathifera</taxon>
        <taxon>Rotifera</taxon>
        <taxon>Eurotatoria</taxon>
        <taxon>Bdelloidea</taxon>
        <taxon>Adinetida</taxon>
        <taxon>Adinetidae</taxon>
        <taxon>Adineta</taxon>
    </lineage>
</organism>
<dbReference type="GO" id="GO:0032040">
    <property type="term" value="C:small-subunit processome"/>
    <property type="evidence" value="ECO:0007669"/>
    <property type="project" value="TreeGrafter"/>
</dbReference>
<dbReference type="AlphaFoldDB" id="A0A816FY34"/>
<evidence type="ECO:0000313" key="3">
    <source>
        <dbReference type="EMBL" id="CAF1567191.1"/>
    </source>
</evidence>
<gene>
    <name evidence="3" type="ORF">BJG266_LOCUS47427</name>
    <name evidence="4" type="ORF">QVE165_LOCUS64467</name>
</gene>
<protein>
    <submittedName>
        <fullName evidence="4">Uncharacterized protein</fullName>
    </submittedName>
</protein>
<dbReference type="PANTHER" id="PTHR17695:SF11">
    <property type="entry name" value="SMALL SUBUNIT PROCESSOME COMPONENT 20 HOMOLOG"/>
    <property type="match status" value="1"/>
</dbReference>
<dbReference type="InterPro" id="IPR016024">
    <property type="entry name" value="ARM-type_fold"/>
</dbReference>
<dbReference type="Pfam" id="PF20416">
    <property type="entry name" value="UTP20"/>
    <property type="match status" value="1"/>
</dbReference>
<dbReference type="Pfam" id="PF07539">
    <property type="entry name" value="UTP20_N"/>
    <property type="match status" value="1"/>
</dbReference>
<keyword evidence="5" id="KW-1185">Reference proteome</keyword>
<name>A0A816FY34_9BILA</name>
<evidence type="ECO:0000259" key="1">
    <source>
        <dbReference type="Pfam" id="PF07539"/>
    </source>
</evidence>
<dbReference type="InterPro" id="IPR052575">
    <property type="entry name" value="SSU_processome_comp_20"/>
</dbReference>
<dbReference type="InterPro" id="IPR011430">
    <property type="entry name" value="UTP20_N"/>
</dbReference>
<evidence type="ECO:0000313" key="4">
    <source>
        <dbReference type="EMBL" id="CAF1667224.1"/>
    </source>
</evidence>
<sequence>TKEFDILLILSGKQLKNDKIEQLCTIFFRLLRQNILSKKKKKLSNKTSNQNLNISILKVLQNLLINIKDLIEKYLQLLSILFYKIIQRDQRIELINLFQIFINQSTQTKLRTIWYLKQLIELNSWNTEAIDEADYERRLNSYKDLAKELVNVQDIDKDKDEYLCLFYHCLYELHYSVNDLSLREYASQCIQLFLKQIPSYQTFFLTEIRTILKQPAISINIRHEFIRHLAFITDINNDNEDLNDLKRLPLKRFKLTHDQQLFHVTTINNYLLPIVCSFINDVINDETQDINDEIVFVCLTTLCQTLSWLKYNQLFVSYFRQLTTTKRTLNLSQKRCLTKTISAIIDAFHFQLDYDENKAESERISRAVQKHLLPMILDLLSQNSFSIDGLTTTGIATKNASIDDQRQQAILLTVTCSLIATKLIVIFPHEFIEQHISTILLHLITLLRSRIYSIRDQARDCLCKCITVFGKRYLKFIVEELIAGLQRGYQHFVLLHTVHSILIHISTLTDDFNIDSAVKILTNLFIDDLFNSEKTESSKANEHENSSYKPSNIPEAKTNKTANVMELLGRLIHSNDELLTCIEPIRQQLSLSHDSRQISKCEKCLQRFQTGLISNTHLSIESLFIFIYHLLTKTEEDSSNEQTNNKSTSNKMIEERSKYHLIPSEPKRGHARVAQSIIHVKKTNIHCLISWTLNLLNKLIKKHKNDDQTFLSMIDPFVNHIEICLNSQYTDVIVSSLRNLSSLLEYSLPSLDKQRITNMYKKVFDLLKMYSSVAGSNDMNDLLTLCYKILGTFVQRSINDNIALTSDEYQCLFTYIESDLLNVHRQSSAFLLLRSIMRHSVTIITNDKNLRTQLDNLLRSRLIFLIVQSPYDHVRTICRDLFHIYFFSYEHTKTKLKSYLDFFLLQLDYEEYNGRLSVLIFLNNLFNDLTKQRLNDYAAYF</sequence>
<feature type="domain" description="U3 small nucleolar RNA-associated protein 20 N-terminal" evidence="1">
    <location>
        <begin position="3"/>
        <end position="201"/>
    </location>
</feature>
<reference evidence="4" key="1">
    <citation type="submission" date="2021-02" db="EMBL/GenBank/DDBJ databases">
        <authorList>
            <person name="Nowell W R."/>
        </authorList>
    </citation>
    <scope>NUCLEOTIDE SEQUENCE</scope>
</reference>
<accession>A0A816FY34</accession>
<proteinExistence type="predicted"/>
<dbReference type="GO" id="GO:0030686">
    <property type="term" value="C:90S preribosome"/>
    <property type="evidence" value="ECO:0007669"/>
    <property type="project" value="TreeGrafter"/>
</dbReference>
<dbReference type="PANTHER" id="PTHR17695">
    <property type="entry name" value="SMALL SUBUNIT PROCESSOME COMPONENT 20 HOMOLOG"/>
    <property type="match status" value="1"/>
</dbReference>
<dbReference type="InterPro" id="IPR046523">
    <property type="entry name" value="UTP20_dom"/>
</dbReference>
<evidence type="ECO:0000313" key="5">
    <source>
        <dbReference type="Proteomes" id="UP000663832"/>
    </source>
</evidence>
<dbReference type="EMBL" id="CAJNOI010005555">
    <property type="protein sequence ID" value="CAF1567191.1"/>
    <property type="molecule type" value="Genomic_DNA"/>
</dbReference>
<dbReference type="Proteomes" id="UP000663832">
    <property type="component" value="Unassembled WGS sequence"/>
</dbReference>
<dbReference type="Proteomes" id="UP000663877">
    <property type="component" value="Unassembled WGS sequence"/>
</dbReference>
<feature type="non-terminal residue" evidence="4">
    <location>
        <position position="1"/>
    </location>
</feature>
<comment type="caution">
    <text evidence="4">The sequence shown here is derived from an EMBL/GenBank/DDBJ whole genome shotgun (WGS) entry which is preliminary data.</text>
</comment>
<feature type="domain" description="U3 small nucleolar RNA-associated protein 20" evidence="2">
    <location>
        <begin position="409"/>
        <end position="630"/>
    </location>
</feature>
<dbReference type="OrthoDB" id="360653at2759"/>
<dbReference type="EMBL" id="CAJNOM010005962">
    <property type="protein sequence ID" value="CAF1667224.1"/>
    <property type="molecule type" value="Genomic_DNA"/>
</dbReference>